<sequence length="89" mass="10645">MWGFWESAQWKPDAAMFRKDWTEKPNAEAWRNLVTKQWMTNLTKKTGVNEKTESSGFLGIYEVTFTSKNGNKTKYTYHLKKHRIHLRSF</sequence>
<dbReference type="AlphaFoldDB" id="A0A4V2JGR7"/>
<dbReference type="GO" id="GO:0004553">
    <property type="term" value="F:hydrolase activity, hydrolyzing O-glycosyl compounds"/>
    <property type="evidence" value="ECO:0007669"/>
    <property type="project" value="InterPro"/>
</dbReference>
<dbReference type="PROSITE" id="PS51760">
    <property type="entry name" value="GH10_2"/>
    <property type="match status" value="1"/>
</dbReference>
<organism evidence="5 6">
    <name type="scientific">Pedobacter kyonggii</name>
    <dbReference type="NCBI Taxonomy" id="1926871"/>
    <lineage>
        <taxon>Bacteria</taxon>
        <taxon>Pseudomonadati</taxon>
        <taxon>Bacteroidota</taxon>
        <taxon>Sphingobacteriia</taxon>
        <taxon>Sphingobacteriales</taxon>
        <taxon>Sphingobacteriaceae</taxon>
        <taxon>Pedobacter</taxon>
    </lineage>
</organism>
<reference evidence="5 6" key="1">
    <citation type="submission" date="2019-02" db="EMBL/GenBank/DDBJ databases">
        <title>Pedobacter kyonggii whole genome sequence analysis.</title>
        <authorList>
            <person name="Dahal R.H."/>
        </authorList>
    </citation>
    <scope>NUCLEOTIDE SEQUENCE [LARGE SCALE GENOMIC DNA]</scope>
    <source>
        <strain evidence="5 6">K-4-11-1</strain>
    </source>
</reference>
<dbReference type="EMBL" id="SIXF01000011">
    <property type="protein sequence ID" value="TBO41720.1"/>
    <property type="molecule type" value="Genomic_DNA"/>
</dbReference>
<keyword evidence="6" id="KW-1185">Reference proteome</keyword>
<dbReference type="InterPro" id="IPR001000">
    <property type="entry name" value="GH10_dom"/>
</dbReference>
<keyword evidence="3" id="KW-0624">Polysaccharide degradation</keyword>
<evidence type="ECO:0000259" key="4">
    <source>
        <dbReference type="PROSITE" id="PS51760"/>
    </source>
</evidence>
<comment type="caution">
    <text evidence="5">The sequence shown here is derived from an EMBL/GenBank/DDBJ whole genome shotgun (WGS) entry which is preliminary data.</text>
</comment>
<accession>A0A4V2JGR7</accession>
<keyword evidence="2" id="KW-0119">Carbohydrate metabolism</keyword>
<dbReference type="RefSeq" id="WP_131030413.1">
    <property type="nucleotide sequence ID" value="NZ_SIXF01000011.1"/>
</dbReference>
<evidence type="ECO:0000256" key="1">
    <source>
        <dbReference type="ARBA" id="ARBA00022801"/>
    </source>
</evidence>
<dbReference type="Proteomes" id="UP000291819">
    <property type="component" value="Unassembled WGS sequence"/>
</dbReference>
<evidence type="ECO:0000256" key="3">
    <source>
        <dbReference type="ARBA" id="ARBA00023326"/>
    </source>
</evidence>
<feature type="domain" description="GH10" evidence="4">
    <location>
        <begin position="1"/>
        <end position="33"/>
    </location>
</feature>
<evidence type="ECO:0000313" key="5">
    <source>
        <dbReference type="EMBL" id="TBO41720.1"/>
    </source>
</evidence>
<dbReference type="InterPro" id="IPR017853">
    <property type="entry name" value="GH"/>
</dbReference>
<protein>
    <recommendedName>
        <fullName evidence="4">GH10 domain-containing protein</fullName>
    </recommendedName>
</protein>
<dbReference type="SUPFAM" id="SSF51445">
    <property type="entry name" value="(Trans)glycosidases"/>
    <property type="match status" value="1"/>
</dbReference>
<gene>
    <name evidence="5" type="ORF">EYS08_12790</name>
</gene>
<evidence type="ECO:0000313" key="6">
    <source>
        <dbReference type="Proteomes" id="UP000291819"/>
    </source>
</evidence>
<keyword evidence="1" id="KW-0378">Hydrolase</keyword>
<evidence type="ECO:0000256" key="2">
    <source>
        <dbReference type="ARBA" id="ARBA00023277"/>
    </source>
</evidence>
<name>A0A4V2JGR7_9SPHI</name>
<proteinExistence type="predicted"/>
<dbReference type="OrthoDB" id="9809277at2"/>
<dbReference type="GO" id="GO:0000272">
    <property type="term" value="P:polysaccharide catabolic process"/>
    <property type="evidence" value="ECO:0007669"/>
    <property type="project" value="UniProtKB-KW"/>
</dbReference>